<keyword evidence="2" id="KW-1185">Reference proteome</keyword>
<protein>
    <recommendedName>
        <fullName evidence="3">VOC domain-containing protein</fullName>
    </recommendedName>
</protein>
<dbReference type="AlphaFoldDB" id="A0A345NN84"/>
<proteinExistence type="predicted"/>
<sequence length="245" mass="25497">MSPRDALTVRPVRFTHDVPRWQTVLTAMGAVLLDEQPGRLVYQLAAGRLALHAASESRPAGTTTLALETTVPLAEAVAAAAAEGVAIELGHGEHGPTGLVRATDGTVLTLDPATPNPRRLVAGEPCVSVMPVWSTPDARVAVDVLDGLGLRRRVTQEDGSWADLTARRGGLHGVHPLGEVGAGLAFELEGDVATLHRALTAAGVPAELDDGGPARTLRFADPDGGAPLPVAERQPDLYGYALSEM</sequence>
<gene>
    <name evidence="1" type="ORF">DV701_10465</name>
</gene>
<organism evidence="1 2">
    <name type="scientific">Ornithinimicrobium avium</name>
    <dbReference type="NCBI Taxonomy" id="2283195"/>
    <lineage>
        <taxon>Bacteria</taxon>
        <taxon>Bacillati</taxon>
        <taxon>Actinomycetota</taxon>
        <taxon>Actinomycetes</taxon>
        <taxon>Micrococcales</taxon>
        <taxon>Ornithinimicrobiaceae</taxon>
        <taxon>Ornithinimicrobium</taxon>
    </lineage>
</organism>
<reference evidence="1 2" key="1">
    <citation type="submission" date="2018-07" db="EMBL/GenBank/DDBJ databases">
        <title>Complete genome sequencing of Ornithinimicrobium sp. AMA3305.</title>
        <authorList>
            <person name="Bae J.-W."/>
        </authorList>
    </citation>
    <scope>NUCLEOTIDE SEQUENCE [LARGE SCALE GENOMIC DNA]</scope>
    <source>
        <strain evidence="1 2">AMA3305</strain>
    </source>
</reference>
<dbReference type="EMBL" id="CP031229">
    <property type="protein sequence ID" value="AXH96492.1"/>
    <property type="molecule type" value="Genomic_DNA"/>
</dbReference>
<dbReference type="KEGG" id="orn:DV701_10465"/>
<dbReference type="RefSeq" id="WP_114928257.1">
    <property type="nucleotide sequence ID" value="NZ_CP031229.1"/>
</dbReference>
<dbReference type="SUPFAM" id="SSF54593">
    <property type="entry name" value="Glyoxalase/Bleomycin resistance protein/Dihydroxybiphenyl dioxygenase"/>
    <property type="match status" value="2"/>
</dbReference>
<name>A0A345NN84_9MICO</name>
<dbReference type="InterPro" id="IPR029068">
    <property type="entry name" value="Glyas_Bleomycin-R_OHBP_Dase"/>
</dbReference>
<accession>A0A345NN84</accession>
<evidence type="ECO:0008006" key="3">
    <source>
        <dbReference type="Google" id="ProtNLM"/>
    </source>
</evidence>
<dbReference type="Proteomes" id="UP000253790">
    <property type="component" value="Chromosome"/>
</dbReference>
<evidence type="ECO:0000313" key="1">
    <source>
        <dbReference type="EMBL" id="AXH96492.1"/>
    </source>
</evidence>
<dbReference type="OrthoDB" id="3296095at2"/>
<evidence type="ECO:0000313" key="2">
    <source>
        <dbReference type="Proteomes" id="UP000253790"/>
    </source>
</evidence>